<evidence type="ECO:0000313" key="2">
    <source>
        <dbReference type="Proteomes" id="UP000198211"/>
    </source>
</evidence>
<protein>
    <submittedName>
        <fullName evidence="1">Uncharacterized protein</fullName>
    </submittedName>
</protein>
<sequence>MDIPPMRRVNMSSIAWVARYLSRGGCPTVKFHPRRSILCCEKLMSDVCHYGEQSAGGNVKFQLVEDESSRYLSGCLLQHKSQSAWQLENAYSAAQIKWSASEIHWLQ</sequence>
<proteinExistence type="predicted"/>
<name>A0A225W8D3_9STRA</name>
<accession>A0A225W8D3</accession>
<comment type="caution">
    <text evidence="1">The sequence shown here is derived from an EMBL/GenBank/DDBJ whole genome shotgun (WGS) entry which is preliminary data.</text>
</comment>
<evidence type="ECO:0000313" key="1">
    <source>
        <dbReference type="EMBL" id="OWZ14013.1"/>
    </source>
</evidence>
<dbReference type="AlphaFoldDB" id="A0A225W8D3"/>
<dbReference type="EMBL" id="NBNE01001438">
    <property type="protein sequence ID" value="OWZ14013.1"/>
    <property type="molecule type" value="Genomic_DNA"/>
</dbReference>
<organism evidence="1 2">
    <name type="scientific">Phytophthora megakarya</name>
    <dbReference type="NCBI Taxonomy" id="4795"/>
    <lineage>
        <taxon>Eukaryota</taxon>
        <taxon>Sar</taxon>
        <taxon>Stramenopiles</taxon>
        <taxon>Oomycota</taxon>
        <taxon>Peronosporomycetes</taxon>
        <taxon>Peronosporales</taxon>
        <taxon>Peronosporaceae</taxon>
        <taxon>Phytophthora</taxon>
    </lineage>
</organism>
<dbReference type="Proteomes" id="UP000198211">
    <property type="component" value="Unassembled WGS sequence"/>
</dbReference>
<keyword evidence="2" id="KW-1185">Reference proteome</keyword>
<gene>
    <name evidence="1" type="ORF">PHMEG_00012565</name>
</gene>
<reference evidence="2" key="1">
    <citation type="submission" date="2017-03" db="EMBL/GenBank/DDBJ databases">
        <title>Phytopthora megakarya and P. palmivora, two closely related causual agents of cacao black pod achieved similar genome size and gene model numbers by different mechanisms.</title>
        <authorList>
            <person name="Ali S."/>
            <person name="Shao J."/>
            <person name="Larry D.J."/>
            <person name="Kronmiller B."/>
            <person name="Shen D."/>
            <person name="Strem M.D."/>
            <person name="Melnick R.L."/>
            <person name="Guiltinan M.J."/>
            <person name="Tyler B.M."/>
            <person name="Meinhardt L.W."/>
            <person name="Bailey B.A."/>
        </authorList>
    </citation>
    <scope>NUCLEOTIDE SEQUENCE [LARGE SCALE GENOMIC DNA]</scope>
    <source>
        <strain evidence="2">zdho120</strain>
    </source>
</reference>